<accession>A0AAE1HQV6</accession>
<dbReference type="AlphaFoldDB" id="A0AAE1HQV6"/>
<proteinExistence type="predicted"/>
<feature type="compositionally biased region" description="Pro residues" evidence="1">
    <location>
        <begin position="350"/>
        <end position="359"/>
    </location>
</feature>
<feature type="region of interest" description="Disordered" evidence="1">
    <location>
        <begin position="140"/>
        <end position="359"/>
    </location>
</feature>
<gene>
    <name evidence="2" type="ORF">KUF71_014090</name>
</gene>
<feature type="compositionally biased region" description="Polar residues" evidence="1">
    <location>
        <begin position="82"/>
        <end position="100"/>
    </location>
</feature>
<sequence>MGLRLALTAGQHHIIRADEVPDISLWITRFVPLCSTSIFWRLAWRRIDCVQDQKRPLVILPPAPDPSPIPVETPAGAPVPSLPTSQQDEAGNSLPTSPHSSVALDKDAKTGVAFLSPCLDGDKCAVGSSPRDVCEMPVVNTDRGSRESIQAVEDPSAGEELSDEPLSQRVSSLSPDCTRTVTSFVRSDTMNLDTARGGEDTPVSPGPVPSLAGSTVGTRSSPSSVSGAHSRAPSVQSNARGSPTSINETKGEMKGSRSREVRCTQSAPSSAPSTCSEGCSTRGSPSSTPSSPGARSVHSAGSAHSSARGAPSPGSRSSLWSLRSPPPAAPARRSLLPLRVGGGRSAGSARPPPPLPLAP</sequence>
<comment type="caution">
    <text evidence="2">The sequence shown here is derived from an EMBL/GenBank/DDBJ whole genome shotgun (WGS) entry which is preliminary data.</text>
</comment>
<protein>
    <submittedName>
        <fullName evidence="2">Fibrous sheath-interacting protein 2</fullName>
    </submittedName>
</protein>
<feature type="compositionally biased region" description="Polar residues" evidence="1">
    <location>
        <begin position="212"/>
        <end position="248"/>
    </location>
</feature>
<feature type="compositionally biased region" description="Polar residues" evidence="1">
    <location>
        <begin position="168"/>
        <end position="192"/>
    </location>
</feature>
<reference evidence="2" key="2">
    <citation type="journal article" date="2023" name="BMC Genomics">
        <title>Pest status, molecular evolution, and epigenetic factors derived from the genome assembly of Frankliniella fusca, a thysanopteran phytovirus vector.</title>
        <authorList>
            <person name="Catto M.A."/>
            <person name="Labadie P.E."/>
            <person name="Jacobson A.L."/>
            <person name="Kennedy G.G."/>
            <person name="Srinivasan R."/>
            <person name="Hunt B.G."/>
        </authorList>
    </citation>
    <scope>NUCLEOTIDE SEQUENCE</scope>
    <source>
        <strain evidence="2">PL_HMW_Pooled</strain>
    </source>
</reference>
<feature type="region of interest" description="Disordered" evidence="1">
    <location>
        <begin position="61"/>
        <end position="102"/>
    </location>
</feature>
<feature type="compositionally biased region" description="Polar residues" evidence="1">
    <location>
        <begin position="263"/>
        <end position="279"/>
    </location>
</feature>
<evidence type="ECO:0000313" key="2">
    <source>
        <dbReference type="EMBL" id="KAK3925841.1"/>
    </source>
</evidence>
<dbReference type="Proteomes" id="UP001219518">
    <property type="component" value="Unassembled WGS sequence"/>
</dbReference>
<feature type="non-terminal residue" evidence="2">
    <location>
        <position position="1"/>
    </location>
</feature>
<feature type="compositionally biased region" description="Low complexity" evidence="1">
    <location>
        <begin position="330"/>
        <end position="339"/>
    </location>
</feature>
<evidence type="ECO:0000313" key="3">
    <source>
        <dbReference type="Proteomes" id="UP001219518"/>
    </source>
</evidence>
<evidence type="ECO:0000256" key="1">
    <source>
        <dbReference type="SAM" id="MobiDB-lite"/>
    </source>
</evidence>
<dbReference type="EMBL" id="JAHWGI010001240">
    <property type="protein sequence ID" value="KAK3925841.1"/>
    <property type="molecule type" value="Genomic_DNA"/>
</dbReference>
<keyword evidence="3" id="KW-1185">Reference proteome</keyword>
<reference evidence="2" key="1">
    <citation type="submission" date="2021-07" db="EMBL/GenBank/DDBJ databases">
        <authorList>
            <person name="Catto M.A."/>
            <person name="Jacobson A."/>
            <person name="Kennedy G."/>
            <person name="Labadie P."/>
            <person name="Hunt B.G."/>
            <person name="Srinivasan R."/>
        </authorList>
    </citation>
    <scope>NUCLEOTIDE SEQUENCE</scope>
    <source>
        <strain evidence="2">PL_HMW_Pooled</strain>
        <tissue evidence="2">Head</tissue>
    </source>
</reference>
<feature type="compositionally biased region" description="Basic and acidic residues" evidence="1">
    <location>
        <begin position="249"/>
        <end position="262"/>
    </location>
</feature>
<name>A0AAE1HQV6_9NEOP</name>
<organism evidence="2 3">
    <name type="scientific">Frankliniella fusca</name>
    <dbReference type="NCBI Taxonomy" id="407009"/>
    <lineage>
        <taxon>Eukaryota</taxon>
        <taxon>Metazoa</taxon>
        <taxon>Ecdysozoa</taxon>
        <taxon>Arthropoda</taxon>
        <taxon>Hexapoda</taxon>
        <taxon>Insecta</taxon>
        <taxon>Pterygota</taxon>
        <taxon>Neoptera</taxon>
        <taxon>Paraneoptera</taxon>
        <taxon>Thysanoptera</taxon>
        <taxon>Terebrantia</taxon>
        <taxon>Thripoidea</taxon>
        <taxon>Thripidae</taxon>
        <taxon>Frankliniella</taxon>
    </lineage>
</organism>
<feature type="compositionally biased region" description="Pro residues" evidence="1">
    <location>
        <begin position="61"/>
        <end position="71"/>
    </location>
</feature>
<feature type="compositionally biased region" description="Low complexity" evidence="1">
    <location>
        <begin position="280"/>
        <end position="323"/>
    </location>
</feature>